<keyword evidence="8 14" id="KW-0963">Cytoplasm</keyword>
<dbReference type="HAMAP" id="MF_00052_B">
    <property type="entry name" value="RNase_HII_B"/>
    <property type="match status" value="1"/>
</dbReference>
<dbReference type="EC" id="3.1.26.4" evidence="6 14"/>
<keyword evidence="10 14" id="KW-0479">Metal-binding</keyword>
<keyword evidence="9 14" id="KW-0540">Nuclease</keyword>
<evidence type="ECO:0000256" key="6">
    <source>
        <dbReference type="ARBA" id="ARBA00012180"/>
    </source>
</evidence>
<evidence type="ECO:0000256" key="3">
    <source>
        <dbReference type="ARBA" id="ARBA00004065"/>
    </source>
</evidence>
<evidence type="ECO:0000256" key="12">
    <source>
        <dbReference type="ARBA" id="ARBA00022801"/>
    </source>
</evidence>
<dbReference type="PANTHER" id="PTHR10954">
    <property type="entry name" value="RIBONUCLEASE H2 SUBUNIT A"/>
    <property type="match status" value="1"/>
</dbReference>
<dbReference type="SUPFAM" id="SSF53098">
    <property type="entry name" value="Ribonuclease H-like"/>
    <property type="match status" value="1"/>
</dbReference>
<dbReference type="InterPro" id="IPR022898">
    <property type="entry name" value="RNase_HII"/>
</dbReference>
<comment type="function">
    <text evidence="3 14 16">Endonuclease that specifically degrades the RNA of RNA-DNA hybrids.</text>
</comment>
<dbReference type="Pfam" id="PF01351">
    <property type="entry name" value="RNase_HII"/>
    <property type="match status" value="1"/>
</dbReference>
<evidence type="ECO:0000256" key="8">
    <source>
        <dbReference type="ARBA" id="ARBA00022490"/>
    </source>
</evidence>
<dbReference type="Proteomes" id="UP001294412">
    <property type="component" value="Unassembled WGS sequence"/>
</dbReference>
<comment type="cofactor">
    <cofactor evidence="2">
        <name>Mg(2+)</name>
        <dbReference type="ChEBI" id="CHEBI:18420"/>
    </cofactor>
</comment>
<evidence type="ECO:0000256" key="5">
    <source>
        <dbReference type="ARBA" id="ARBA00007383"/>
    </source>
</evidence>
<feature type="binding site" evidence="14 15">
    <location>
        <position position="13"/>
    </location>
    <ligand>
        <name>a divalent metal cation</name>
        <dbReference type="ChEBI" id="CHEBI:60240"/>
    </ligand>
</feature>
<dbReference type="NCBIfam" id="NF000595">
    <property type="entry name" value="PRK00015.1-3"/>
    <property type="match status" value="1"/>
</dbReference>
<evidence type="ECO:0000256" key="9">
    <source>
        <dbReference type="ARBA" id="ARBA00022722"/>
    </source>
</evidence>
<evidence type="ECO:0000256" key="10">
    <source>
        <dbReference type="ARBA" id="ARBA00022723"/>
    </source>
</evidence>
<dbReference type="RefSeq" id="WP_322185379.1">
    <property type="nucleotide sequence ID" value="NZ_JAXLPB010000001.1"/>
</dbReference>
<gene>
    <name evidence="14" type="primary">rnhB</name>
    <name evidence="18" type="ORF">U0C82_02005</name>
</gene>
<evidence type="ECO:0000256" key="15">
    <source>
        <dbReference type="PROSITE-ProRule" id="PRU01319"/>
    </source>
</evidence>
<comment type="similarity">
    <text evidence="5 14 16">Belongs to the RNase HII family.</text>
</comment>
<dbReference type="InterPro" id="IPR001352">
    <property type="entry name" value="RNase_HII/HIII"/>
</dbReference>
<comment type="catalytic activity">
    <reaction evidence="1 14 15 16">
        <text>Endonucleolytic cleavage to 5'-phosphomonoester.</text>
        <dbReference type="EC" id="3.1.26.4"/>
    </reaction>
</comment>
<evidence type="ECO:0000313" key="19">
    <source>
        <dbReference type="Proteomes" id="UP001294412"/>
    </source>
</evidence>
<keyword evidence="11 14" id="KW-0255">Endonuclease</keyword>
<evidence type="ECO:0000256" key="7">
    <source>
        <dbReference type="ARBA" id="ARBA00019179"/>
    </source>
</evidence>
<keyword evidence="12 14" id="KW-0378">Hydrolase</keyword>
<keyword evidence="13 14" id="KW-0464">Manganese</keyword>
<feature type="binding site" evidence="14 15">
    <location>
        <position position="105"/>
    </location>
    <ligand>
        <name>a divalent metal cation</name>
        <dbReference type="ChEBI" id="CHEBI:60240"/>
    </ligand>
</feature>
<evidence type="ECO:0000256" key="1">
    <source>
        <dbReference type="ARBA" id="ARBA00000077"/>
    </source>
</evidence>
<evidence type="ECO:0000256" key="11">
    <source>
        <dbReference type="ARBA" id="ARBA00022759"/>
    </source>
</evidence>
<reference evidence="18 19" key="1">
    <citation type="submission" date="2023-12" db="EMBL/GenBank/DDBJ databases">
        <title>Description of Novel Strain Fulvimarina sp. 2208YS6-2-32 isolated from Uroteuthis (Photololigo) edulis.</title>
        <authorList>
            <person name="Park J.-S."/>
        </authorList>
    </citation>
    <scope>NUCLEOTIDE SEQUENCE [LARGE SCALE GENOMIC DNA]</scope>
    <source>
        <strain evidence="18 19">2208YS6-2-32</strain>
    </source>
</reference>
<evidence type="ECO:0000313" key="18">
    <source>
        <dbReference type="EMBL" id="MDY8107923.1"/>
    </source>
</evidence>
<evidence type="ECO:0000256" key="2">
    <source>
        <dbReference type="ARBA" id="ARBA00001946"/>
    </source>
</evidence>
<dbReference type="GO" id="GO:0004523">
    <property type="term" value="F:RNA-DNA hybrid ribonuclease activity"/>
    <property type="evidence" value="ECO:0007669"/>
    <property type="project" value="UniProtKB-EC"/>
</dbReference>
<dbReference type="EMBL" id="JAXLPB010000001">
    <property type="protein sequence ID" value="MDY8107923.1"/>
    <property type="molecule type" value="Genomic_DNA"/>
</dbReference>
<evidence type="ECO:0000256" key="13">
    <source>
        <dbReference type="ARBA" id="ARBA00023211"/>
    </source>
</evidence>
<dbReference type="InterPro" id="IPR036397">
    <property type="entry name" value="RNaseH_sf"/>
</dbReference>
<comment type="caution">
    <text evidence="18">The sequence shown here is derived from an EMBL/GenBank/DDBJ whole genome shotgun (WGS) entry which is preliminary data.</text>
</comment>
<comment type="cofactor">
    <cofactor evidence="14 15">
        <name>Mn(2+)</name>
        <dbReference type="ChEBI" id="CHEBI:29035"/>
    </cofactor>
    <cofactor evidence="14 15">
        <name>Mg(2+)</name>
        <dbReference type="ChEBI" id="CHEBI:18420"/>
    </cofactor>
    <text evidence="14 15">Manganese or magnesium. Binds 1 divalent metal ion per monomer in the absence of substrate. May bind a second metal ion after substrate binding.</text>
</comment>
<dbReference type="InterPro" id="IPR012337">
    <property type="entry name" value="RNaseH-like_sf"/>
</dbReference>
<organism evidence="18 19">
    <name type="scientific">Fulvimarina uroteuthidis</name>
    <dbReference type="NCBI Taxonomy" id="3098149"/>
    <lineage>
        <taxon>Bacteria</taxon>
        <taxon>Pseudomonadati</taxon>
        <taxon>Pseudomonadota</taxon>
        <taxon>Alphaproteobacteria</taxon>
        <taxon>Hyphomicrobiales</taxon>
        <taxon>Aurantimonadaceae</taxon>
        <taxon>Fulvimarina</taxon>
    </lineage>
</organism>
<name>A0ABU5HXR1_9HYPH</name>
<sequence length="194" mass="20550">MIDSGSRWIAGVDEVGRGPLAGPVVAAAVVFESARDVPEGIDDSKRLSADERTRLYDAILANAHVAIASTPAAVIDRINIRQATLKAMEGALLRLPIRPTNCLIDGRDLPPAFSGIATGIIKGDRISVSIAAASIVAKVTRDRMMAQADRTHPGYGFSAHVGYGSPAHLAALARLGPCPLHRMSFSPIRTRPIR</sequence>
<keyword evidence="19" id="KW-1185">Reference proteome</keyword>
<dbReference type="Gene3D" id="3.30.420.10">
    <property type="entry name" value="Ribonuclease H-like superfamily/Ribonuclease H"/>
    <property type="match status" value="1"/>
</dbReference>
<evidence type="ECO:0000256" key="14">
    <source>
        <dbReference type="HAMAP-Rule" id="MF_00052"/>
    </source>
</evidence>
<feature type="binding site" evidence="14 15">
    <location>
        <position position="14"/>
    </location>
    <ligand>
        <name>a divalent metal cation</name>
        <dbReference type="ChEBI" id="CHEBI:60240"/>
    </ligand>
</feature>
<evidence type="ECO:0000256" key="16">
    <source>
        <dbReference type="RuleBase" id="RU003515"/>
    </source>
</evidence>
<dbReference type="PANTHER" id="PTHR10954:SF18">
    <property type="entry name" value="RIBONUCLEASE HII"/>
    <property type="match status" value="1"/>
</dbReference>
<dbReference type="CDD" id="cd07182">
    <property type="entry name" value="RNase_HII_bacteria_HII_like"/>
    <property type="match status" value="1"/>
</dbReference>
<evidence type="ECO:0000259" key="17">
    <source>
        <dbReference type="PROSITE" id="PS51975"/>
    </source>
</evidence>
<accession>A0ABU5HXR1</accession>
<comment type="subcellular location">
    <subcellularLocation>
        <location evidence="4 14">Cytoplasm</location>
    </subcellularLocation>
</comment>
<evidence type="ECO:0000256" key="4">
    <source>
        <dbReference type="ARBA" id="ARBA00004496"/>
    </source>
</evidence>
<feature type="domain" description="RNase H type-2" evidence="17">
    <location>
        <begin position="7"/>
        <end position="194"/>
    </location>
</feature>
<protein>
    <recommendedName>
        <fullName evidence="7 14">Ribonuclease HII</fullName>
        <shortName evidence="14">RNase HII</shortName>
        <ecNumber evidence="6 14">3.1.26.4</ecNumber>
    </recommendedName>
</protein>
<dbReference type="InterPro" id="IPR024567">
    <property type="entry name" value="RNase_HII/HIII_dom"/>
</dbReference>
<proteinExistence type="inferred from homology"/>
<dbReference type="PROSITE" id="PS51975">
    <property type="entry name" value="RNASE_H_2"/>
    <property type="match status" value="1"/>
</dbReference>